<comment type="caution">
    <text evidence="3">The sequence shown here is derived from an EMBL/GenBank/DDBJ whole genome shotgun (WGS) entry which is preliminary data.</text>
</comment>
<dbReference type="InterPro" id="IPR013201">
    <property type="entry name" value="Prot_inhib_I29"/>
</dbReference>
<feature type="domain" description="Cathepsin propeptide inhibitor" evidence="2">
    <location>
        <begin position="33"/>
        <end position="92"/>
    </location>
</feature>
<evidence type="ECO:0000313" key="3">
    <source>
        <dbReference type="EMBL" id="KAG5680027.1"/>
    </source>
</evidence>
<name>A0A9J6CE34_POLVA</name>
<organism evidence="3 4">
    <name type="scientific">Polypedilum vanderplanki</name>
    <name type="common">Sleeping chironomid midge</name>
    <dbReference type="NCBI Taxonomy" id="319348"/>
    <lineage>
        <taxon>Eukaryota</taxon>
        <taxon>Metazoa</taxon>
        <taxon>Ecdysozoa</taxon>
        <taxon>Arthropoda</taxon>
        <taxon>Hexapoda</taxon>
        <taxon>Insecta</taxon>
        <taxon>Pterygota</taxon>
        <taxon>Neoptera</taxon>
        <taxon>Endopterygota</taxon>
        <taxon>Diptera</taxon>
        <taxon>Nematocera</taxon>
        <taxon>Chironomoidea</taxon>
        <taxon>Chironomidae</taxon>
        <taxon>Chironominae</taxon>
        <taxon>Polypedilum</taxon>
        <taxon>Polypedilum</taxon>
    </lineage>
</organism>
<dbReference type="Pfam" id="PF08246">
    <property type="entry name" value="Inhibitor_I29"/>
    <property type="match status" value="1"/>
</dbReference>
<dbReference type="InterPro" id="IPR038765">
    <property type="entry name" value="Papain-like_cys_pep_sf"/>
</dbReference>
<dbReference type="Gene3D" id="1.10.287.2250">
    <property type="match status" value="1"/>
</dbReference>
<dbReference type="SMART" id="SM00848">
    <property type="entry name" value="Inhibitor_I29"/>
    <property type="match status" value="1"/>
</dbReference>
<feature type="signal peptide" evidence="1">
    <location>
        <begin position="1"/>
        <end position="20"/>
    </location>
</feature>
<feature type="chain" id="PRO_5039925443" description="Cathepsin propeptide inhibitor domain-containing protein" evidence="1">
    <location>
        <begin position="21"/>
        <end position="105"/>
    </location>
</feature>
<proteinExistence type="predicted"/>
<protein>
    <recommendedName>
        <fullName evidence="2">Cathepsin propeptide inhibitor domain-containing protein</fullName>
    </recommendedName>
</protein>
<reference evidence="3" key="1">
    <citation type="submission" date="2021-03" db="EMBL/GenBank/DDBJ databases">
        <title>Chromosome level genome of the anhydrobiotic midge Polypedilum vanderplanki.</title>
        <authorList>
            <person name="Yoshida Y."/>
            <person name="Kikawada T."/>
            <person name="Gusev O."/>
        </authorList>
    </citation>
    <scope>NUCLEOTIDE SEQUENCE</scope>
    <source>
        <strain evidence="3">NIAS01</strain>
        <tissue evidence="3">Whole body or cell culture</tissue>
    </source>
</reference>
<keyword evidence="4" id="KW-1185">Reference proteome</keyword>
<accession>A0A9J6CE34</accession>
<dbReference type="EMBL" id="JADBJN010000001">
    <property type="protein sequence ID" value="KAG5680027.1"/>
    <property type="molecule type" value="Genomic_DNA"/>
</dbReference>
<dbReference type="SUPFAM" id="SSF54001">
    <property type="entry name" value="Cysteine proteinases"/>
    <property type="match status" value="1"/>
</dbReference>
<dbReference type="Proteomes" id="UP001107558">
    <property type="component" value="Chromosome 1"/>
</dbReference>
<evidence type="ECO:0000256" key="1">
    <source>
        <dbReference type="SAM" id="SignalP"/>
    </source>
</evidence>
<keyword evidence="1" id="KW-0732">Signal</keyword>
<dbReference type="AlphaFoldDB" id="A0A9J6CE34"/>
<evidence type="ECO:0000259" key="2">
    <source>
        <dbReference type="SMART" id="SM00848"/>
    </source>
</evidence>
<gene>
    <name evidence="3" type="ORF">PVAND_009560</name>
</gene>
<dbReference type="OrthoDB" id="7787088at2759"/>
<evidence type="ECO:0000313" key="4">
    <source>
        <dbReference type="Proteomes" id="UP001107558"/>
    </source>
</evidence>
<sequence>MKVLIPLLVLILLSFEYSSARHISTPIMAQKQWEDYKLKFNKKYSDEEDPERFAIFTETLKQIEEHNEKYNKGEVSFSMGVNQFADLKPHEKKGYFGALKPDQSQ</sequence>